<sequence length="432" mass="47945">MRPVFVLLHRWFGLAVAVFLFVSGLTGAVISWDHELDAWLNPQLFHARSAMDAGEAKADRRHVWSGLELANKIESNDPRVRVTYVLNEEEPGHTIQMSVEGKIDPATAKPYALGFNQIAVDPVTAEIQGKRQWGEISLSRENLLPFLYKLHYTMHLPEVSGVELGIWLMGLIAVVWVLDCFIALWISFPNWRSWRKSFAFRWAQGGHKLNFDLHRSSAVWLWLFMLLLAVTSVSMNLNTQIVRPVVAWFSPLSEDVFASRVPRALEQPIIPAISRENIVSLARQEAQQRGWSLPAGGIFYSSAFGVYGVGFFEAGNDHGDVGLGNAWLYFDGKDGRALGGKIPGTGSAGDIFLQAQFPLHSGRILGLTGRILISLMGLVVAMLSVTGVIIWVRKRRAKMVAKMAAEFKKNNVPKVMPNATSKPITKDAASVS</sequence>
<feature type="transmembrane region" description="Helical" evidence="1">
    <location>
        <begin position="12"/>
        <end position="32"/>
    </location>
</feature>
<dbReference type="InterPro" id="IPR005625">
    <property type="entry name" value="PepSY-ass_TM"/>
</dbReference>
<feature type="transmembrane region" description="Helical" evidence="1">
    <location>
        <begin position="218"/>
        <end position="237"/>
    </location>
</feature>
<feature type="transmembrane region" description="Helical" evidence="1">
    <location>
        <begin position="164"/>
        <end position="188"/>
    </location>
</feature>
<keyword evidence="1" id="KW-0472">Membrane</keyword>
<evidence type="ECO:0000313" key="3">
    <source>
        <dbReference type="Proteomes" id="UP000637632"/>
    </source>
</evidence>
<comment type="caution">
    <text evidence="2">The sequence shown here is derived from an EMBL/GenBank/DDBJ whole genome shotgun (WGS) entry which is preliminary data.</text>
</comment>
<dbReference type="RefSeq" id="WP_190480156.1">
    <property type="nucleotide sequence ID" value="NZ_JACOFT010000004.1"/>
</dbReference>
<dbReference type="Pfam" id="PF03929">
    <property type="entry name" value="PepSY_TM"/>
    <property type="match status" value="1"/>
</dbReference>
<accession>A0ABR6XHC6</accession>
<evidence type="ECO:0000313" key="2">
    <source>
        <dbReference type="EMBL" id="MBC3812317.1"/>
    </source>
</evidence>
<proteinExistence type="predicted"/>
<keyword evidence="3" id="KW-1185">Reference proteome</keyword>
<evidence type="ECO:0000256" key="1">
    <source>
        <dbReference type="SAM" id="Phobius"/>
    </source>
</evidence>
<keyword evidence="1" id="KW-1133">Transmembrane helix</keyword>
<protein>
    <submittedName>
        <fullName evidence="2">PepSY domain-containing protein</fullName>
    </submittedName>
</protein>
<dbReference type="PANTHER" id="PTHR34219">
    <property type="entry name" value="IRON-REGULATED INNER MEMBRANE PROTEIN-RELATED"/>
    <property type="match status" value="1"/>
</dbReference>
<organism evidence="2 3">
    <name type="scientific">Undibacterium aquatile</name>
    <dbReference type="NCBI Taxonomy" id="1537398"/>
    <lineage>
        <taxon>Bacteria</taxon>
        <taxon>Pseudomonadati</taxon>
        <taxon>Pseudomonadota</taxon>
        <taxon>Betaproteobacteria</taxon>
        <taxon>Burkholderiales</taxon>
        <taxon>Oxalobacteraceae</taxon>
        <taxon>Undibacterium</taxon>
    </lineage>
</organism>
<gene>
    <name evidence="2" type="ORF">H8K26_12775</name>
</gene>
<dbReference type="PANTHER" id="PTHR34219:SF5">
    <property type="entry name" value="BLR4505 PROTEIN"/>
    <property type="match status" value="1"/>
</dbReference>
<name>A0ABR6XHC6_9BURK</name>
<dbReference type="EMBL" id="JACOFT010000004">
    <property type="protein sequence ID" value="MBC3812317.1"/>
    <property type="molecule type" value="Genomic_DNA"/>
</dbReference>
<reference evidence="2 3" key="1">
    <citation type="submission" date="2020-08" db="EMBL/GenBank/DDBJ databases">
        <title>Novel species isolated from subtropical streams in China.</title>
        <authorList>
            <person name="Lu H."/>
        </authorList>
    </citation>
    <scope>NUCLEOTIDE SEQUENCE [LARGE SCALE GENOMIC DNA]</scope>
    <source>
        <strain evidence="2 3">CCTCC AB 2015119</strain>
    </source>
</reference>
<keyword evidence="1" id="KW-0812">Transmembrane</keyword>
<dbReference type="Proteomes" id="UP000637632">
    <property type="component" value="Unassembled WGS sequence"/>
</dbReference>
<feature type="transmembrane region" description="Helical" evidence="1">
    <location>
        <begin position="371"/>
        <end position="392"/>
    </location>
</feature>